<sequence length="64" mass="7038">MWHLGLSIGRKGAEFTPFPIKLHAKEPANKSETPLAFRAVRDQGDGYSHAGCLAKTVNTEIEML</sequence>
<protein>
    <submittedName>
        <fullName evidence="1">Uncharacterized protein</fullName>
    </submittedName>
</protein>
<organism evidence="1 2">
    <name type="scientific">Pontibacterium sinense</name>
    <dbReference type="NCBI Taxonomy" id="2781979"/>
    <lineage>
        <taxon>Bacteria</taxon>
        <taxon>Pseudomonadati</taxon>
        <taxon>Pseudomonadota</taxon>
        <taxon>Gammaproteobacteria</taxon>
        <taxon>Oceanospirillales</taxon>
        <taxon>Oceanospirillaceae</taxon>
        <taxon>Pontibacterium</taxon>
    </lineage>
</organism>
<reference evidence="1" key="1">
    <citation type="submission" date="2020-10" db="EMBL/GenBank/DDBJ databases">
        <title>Bacterium isolated from coastal waters sediment.</title>
        <authorList>
            <person name="Chen R.-J."/>
            <person name="Lu D.-C."/>
            <person name="Zhu K.-L."/>
            <person name="Du Z.-J."/>
        </authorList>
    </citation>
    <scope>NUCLEOTIDE SEQUENCE</scope>
    <source>
        <strain evidence="1">N1Y112</strain>
    </source>
</reference>
<dbReference type="Proteomes" id="UP000640333">
    <property type="component" value="Unassembled WGS sequence"/>
</dbReference>
<dbReference type="RefSeq" id="WP_193954198.1">
    <property type="nucleotide sequence ID" value="NZ_JADEYS010000016.1"/>
</dbReference>
<comment type="caution">
    <text evidence="1">The sequence shown here is derived from an EMBL/GenBank/DDBJ whole genome shotgun (WGS) entry which is preliminary data.</text>
</comment>
<keyword evidence="2" id="KW-1185">Reference proteome</keyword>
<dbReference type="EMBL" id="JADEYS010000016">
    <property type="protein sequence ID" value="MBE9398564.1"/>
    <property type="molecule type" value="Genomic_DNA"/>
</dbReference>
<name>A0A8J7K050_9GAMM</name>
<proteinExistence type="predicted"/>
<gene>
    <name evidence="1" type="ORF">IOQ59_15005</name>
</gene>
<evidence type="ECO:0000313" key="2">
    <source>
        <dbReference type="Proteomes" id="UP000640333"/>
    </source>
</evidence>
<dbReference type="AlphaFoldDB" id="A0A8J7K050"/>
<accession>A0A8J7K050</accession>
<evidence type="ECO:0000313" key="1">
    <source>
        <dbReference type="EMBL" id="MBE9398564.1"/>
    </source>
</evidence>